<keyword evidence="1" id="KW-0812">Transmembrane</keyword>
<proteinExistence type="predicted"/>
<evidence type="ECO:0000256" key="1">
    <source>
        <dbReference type="SAM" id="Phobius"/>
    </source>
</evidence>
<keyword evidence="3" id="KW-1185">Reference proteome</keyword>
<dbReference type="Proteomes" id="UP001610444">
    <property type="component" value="Unassembled WGS sequence"/>
</dbReference>
<accession>A0ABR4JUW1</accession>
<evidence type="ECO:0000313" key="2">
    <source>
        <dbReference type="EMBL" id="KAL2843813.1"/>
    </source>
</evidence>
<organism evidence="2 3">
    <name type="scientific">Aspergillus pseudodeflectus</name>
    <dbReference type="NCBI Taxonomy" id="176178"/>
    <lineage>
        <taxon>Eukaryota</taxon>
        <taxon>Fungi</taxon>
        <taxon>Dikarya</taxon>
        <taxon>Ascomycota</taxon>
        <taxon>Pezizomycotina</taxon>
        <taxon>Eurotiomycetes</taxon>
        <taxon>Eurotiomycetidae</taxon>
        <taxon>Eurotiales</taxon>
        <taxon>Aspergillaceae</taxon>
        <taxon>Aspergillus</taxon>
        <taxon>Aspergillus subgen. Nidulantes</taxon>
    </lineage>
</organism>
<reference evidence="2 3" key="1">
    <citation type="submission" date="2024-07" db="EMBL/GenBank/DDBJ databases">
        <title>Section-level genome sequencing and comparative genomics of Aspergillus sections Usti and Cavernicolus.</title>
        <authorList>
            <consortium name="Lawrence Berkeley National Laboratory"/>
            <person name="Nybo J.L."/>
            <person name="Vesth T.C."/>
            <person name="Theobald S."/>
            <person name="Frisvad J.C."/>
            <person name="Larsen T.O."/>
            <person name="Kjaerboelling I."/>
            <person name="Rothschild-Mancinelli K."/>
            <person name="Lyhne E.K."/>
            <person name="Kogle M.E."/>
            <person name="Barry K."/>
            <person name="Clum A."/>
            <person name="Na H."/>
            <person name="Ledsgaard L."/>
            <person name="Lin J."/>
            <person name="Lipzen A."/>
            <person name="Kuo A."/>
            <person name="Riley R."/>
            <person name="Mondo S."/>
            <person name="LaButti K."/>
            <person name="Haridas S."/>
            <person name="Pangalinan J."/>
            <person name="Salamov A.A."/>
            <person name="Simmons B.A."/>
            <person name="Magnuson J.K."/>
            <person name="Chen J."/>
            <person name="Drula E."/>
            <person name="Henrissat B."/>
            <person name="Wiebenga A."/>
            <person name="Lubbers R.J."/>
            <person name="Gomes A.C."/>
            <person name="Macurrencykelacurrency M.R."/>
            <person name="Stajich J."/>
            <person name="Grigoriev I.V."/>
            <person name="Mortensen U.H."/>
            <person name="De vries R.P."/>
            <person name="Baker S.E."/>
            <person name="Andersen M.R."/>
        </authorList>
    </citation>
    <scope>NUCLEOTIDE SEQUENCE [LARGE SCALE GENOMIC DNA]</scope>
    <source>
        <strain evidence="2 3">CBS 756.74</strain>
    </source>
</reference>
<evidence type="ECO:0000313" key="3">
    <source>
        <dbReference type="Proteomes" id="UP001610444"/>
    </source>
</evidence>
<feature type="transmembrane region" description="Helical" evidence="1">
    <location>
        <begin position="79"/>
        <end position="98"/>
    </location>
</feature>
<protein>
    <submittedName>
        <fullName evidence="2">Uncharacterized protein</fullName>
    </submittedName>
</protein>
<keyword evidence="1" id="KW-0472">Membrane</keyword>
<dbReference type="GeneID" id="98151884"/>
<name>A0ABR4JUW1_9EURO</name>
<feature type="transmembrane region" description="Helical" evidence="1">
    <location>
        <begin position="24"/>
        <end position="42"/>
    </location>
</feature>
<sequence length="104" mass="11807">MRKEMRCGCLQKHGWVVIAFDQSIFPYPTGVFPFLFWLSYLFPSRPPVSYLGLKSLPVSSFTIPIPILPLHSPFFSASAANQLCTFYALSLWVSLVYATHESMI</sequence>
<keyword evidence="1" id="KW-1133">Transmembrane helix</keyword>
<dbReference type="EMBL" id="JBFXLR010000044">
    <property type="protein sequence ID" value="KAL2843813.1"/>
    <property type="molecule type" value="Genomic_DNA"/>
</dbReference>
<gene>
    <name evidence="2" type="ORF">BJX68DRAFT_153772</name>
</gene>
<dbReference type="RefSeq" id="XP_070895816.1">
    <property type="nucleotide sequence ID" value="XM_071036720.1"/>
</dbReference>
<comment type="caution">
    <text evidence="2">The sequence shown here is derived from an EMBL/GenBank/DDBJ whole genome shotgun (WGS) entry which is preliminary data.</text>
</comment>